<protein>
    <submittedName>
        <fullName evidence="2">Glycosyl transferase, family 2</fullName>
    </submittedName>
</protein>
<dbReference type="InterPro" id="IPR019734">
    <property type="entry name" value="TPR_rpt"/>
</dbReference>
<dbReference type="OrthoDB" id="9815923at2"/>
<dbReference type="PANTHER" id="PTHR43630:SF2">
    <property type="entry name" value="GLYCOSYLTRANSFERASE"/>
    <property type="match status" value="1"/>
</dbReference>
<dbReference type="SUPFAM" id="SSF53448">
    <property type="entry name" value="Nucleotide-diphospho-sugar transferases"/>
    <property type="match status" value="1"/>
</dbReference>
<evidence type="ECO:0000313" key="3">
    <source>
        <dbReference type="Proteomes" id="UP000005139"/>
    </source>
</evidence>
<dbReference type="Gene3D" id="1.25.40.10">
    <property type="entry name" value="Tetratricopeptide repeat domain"/>
    <property type="match status" value="1"/>
</dbReference>
<dbReference type="InterPro" id="IPR029044">
    <property type="entry name" value="Nucleotide-diphossugar_trans"/>
</dbReference>
<keyword evidence="2" id="KW-0808">Transferase</keyword>
<evidence type="ECO:0000259" key="1">
    <source>
        <dbReference type="Pfam" id="PF00535"/>
    </source>
</evidence>
<feature type="domain" description="Glycosyltransferase 2-like" evidence="1">
    <location>
        <begin position="8"/>
        <end position="129"/>
    </location>
</feature>
<dbReference type="eggNOG" id="COG0463">
    <property type="taxonomic scope" value="Bacteria"/>
</dbReference>
<dbReference type="GO" id="GO:0016740">
    <property type="term" value="F:transferase activity"/>
    <property type="evidence" value="ECO:0007669"/>
    <property type="project" value="UniProtKB-KW"/>
</dbReference>
<evidence type="ECO:0000313" key="2">
    <source>
        <dbReference type="EMBL" id="EAX46948.1"/>
    </source>
</evidence>
<keyword evidence="3" id="KW-1185">Reference proteome</keyword>
<dbReference type="Gene3D" id="3.90.550.10">
    <property type="entry name" value="Spore Coat Polysaccharide Biosynthesis Protein SpsA, Chain A"/>
    <property type="match status" value="1"/>
</dbReference>
<reference evidence="2 3" key="1">
    <citation type="submission" date="2007-01" db="EMBL/GenBank/DDBJ databases">
        <title>Annotation of the draft genome assembly of Thermosinus carboxydivorans Nor1.</title>
        <authorList>
            <consortium name="US DOE Joint Genome Institute (JGI-ORNL)"/>
            <person name="Larimer F."/>
            <person name="Land M."/>
            <person name="Hauser L."/>
        </authorList>
    </citation>
    <scope>NUCLEOTIDE SEQUENCE [LARGE SCALE GENOMIC DNA]</scope>
    <source>
        <strain evidence="2 3">Nor1</strain>
    </source>
</reference>
<dbReference type="AlphaFoldDB" id="A1HSR7"/>
<reference evidence="2 3" key="2">
    <citation type="submission" date="2007-01" db="EMBL/GenBank/DDBJ databases">
        <title>Sequencing of the draft genome and assembly of Thermosinus carboxydivorans Nor1.</title>
        <authorList>
            <consortium name="US DOE Joint Genome Institute (JGI-PGF)"/>
            <person name="Copeland A."/>
            <person name="Lucas S."/>
            <person name="Lapidus A."/>
            <person name="Barry K."/>
            <person name="Glavina del Rio T."/>
            <person name="Dalin E."/>
            <person name="Tice H."/>
            <person name="Bruce D."/>
            <person name="Pitluck S."/>
            <person name="Richardson P."/>
        </authorList>
    </citation>
    <scope>NUCLEOTIDE SEQUENCE [LARGE SCALE GENOMIC DNA]</scope>
    <source>
        <strain evidence="2 3">Nor1</strain>
    </source>
</reference>
<dbReference type="RefSeq" id="WP_007290071.1">
    <property type="nucleotide sequence ID" value="NZ_AAWL01000018.1"/>
</dbReference>
<dbReference type="InterPro" id="IPR001173">
    <property type="entry name" value="Glyco_trans_2-like"/>
</dbReference>
<dbReference type="Proteomes" id="UP000005139">
    <property type="component" value="Unassembled WGS sequence"/>
</dbReference>
<organism evidence="2 3">
    <name type="scientific">Thermosinus carboxydivorans Nor1</name>
    <dbReference type="NCBI Taxonomy" id="401526"/>
    <lineage>
        <taxon>Bacteria</taxon>
        <taxon>Bacillati</taxon>
        <taxon>Bacillota</taxon>
        <taxon>Negativicutes</taxon>
        <taxon>Selenomonadales</taxon>
        <taxon>Sporomusaceae</taxon>
        <taxon>Thermosinus</taxon>
    </lineage>
</organism>
<dbReference type="InterPro" id="IPR011990">
    <property type="entry name" value="TPR-like_helical_dom_sf"/>
</dbReference>
<dbReference type="eggNOG" id="COG0457">
    <property type="taxonomic scope" value="Bacteria"/>
</dbReference>
<name>A1HSR7_9FIRM</name>
<dbReference type="Pfam" id="PF00535">
    <property type="entry name" value="Glycos_transf_2"/>
    <property type="match status" value="1"/>
</dbReference>
<dbReference type="Pfam" id="PF13181">
    <property type="entry name" value="TPR_8"/>
    <property type="match status" value="1"/>
</dbReference>
<dbReference type="CDD" id="cd02511">
    <property type="entry name" value="Beta4Glucosyltransferase"/>
    <property type="match status" value="1"/>
</dbReference>
<sequence length="512" mass="57327">MNTAVFLSLCIIVKNEEHCLARCLKSVANIADEIVVVDTGSTDNTVNVAREHGARVFFYEWEDDFAAARNYAISKAQGDWLLVLDADEELSSVTRQELLAFMRQTPAEGYYFRICSYLDESGSMVDDYVVRLFKNLPEYRFVGTIHEQIAGTILSCNEGGGLAFVPFTIRHYGYCRQEIEHKRKFNRNTAIIRKALRKNVQDPFLHYSLGIEYLHNKDYQQADEWLQKAVVLLKGDEGYIPQLITAILLVKLALPDDPGAETWFRKAVLALPENADIRCLYGLWLMQRHNYQDAVAALEEVANKGYLAERGRLTALLGDAYSLAGKYDQAVECYIEAINSSSGKIVLHCWQRLLRVWLHNPEIGEKALVNVLSSEKTANLFRLTYEAGRFELALAASLYAARERGKANDIAAMTAYCNIYRQLLVAAPTAGPLPAHVYGILTNGAEILLLQCTLMQMGGGNIARIKQATDLAVREQLRLIAVLVQATAPHDLPLSFWQGVLLGETGVNRQPS</sequence>
<dbReference type="SMART" id="SM00028">
    <property type="entry name" value="TPR"/>
    <property type="match status" value="2"/>
</dbReference>
<dbReference type="SUPFAM" id="SSF81901">
    <property type="entry name" value="HCP-like"/>
    <property type="match status" value="1"/>
</dbReference>
<comment type="caution">
    <text evidence="2">The sequence shown here is derived from an EMBL/GenBank/DDBJ whole genome shotgun (WGS) entry which is preliminary data.</text>
</comment>
<dbReference type="EMBL" id="AAWL01000018">
    <property type="protein sequence ID" value="EAX46948.1"/>
    <property type="molecule type" value="Genomic_DNA"/>
</dbReference>
<dbReference type="PANTHER" id="PTHR43630">
    <property type="entry name" value="POLY-BETA-1,6-N-ACETYL-D-GLUCOSAMINE SYNTHASE"/>
    <property type="match status" value="1"/>
</dbReference>
<accession>A1HSR7</accession>
<gene>
    <name evidence="2" type="ORF">TcarDRAFT_0693</name>
</gene>
<proteinExistence type="predicted"/>